<evidence type="ECO:0000313" key="11">
    <source>
        <dbReference type="Proteomes" id="UP000001514"/>
    </source>
</evidence>
<evidence type="ECO:0000256" key="4">
    <source>
        <dbReference type="ARBA" id="ARBA00022806"/>
    </source>
</evidence>
<dbReference type="CDD" id="cd18808">
    <property type="entry name" value="SF1_C_Upf1"/>
    <property type="match status" value="1"/>
</dbReference>
<feature type="region of interest" description="Disordered" evidence="6">
    <location>
        <begin position="150"/>
        <end position="186"/>
    </location>
</feature>
<name>D8RC42_SELML</name>
<dbReference type="OMA" id="MVCVRIC"/>
<dbReference type="Pfam" id="PF13087">
    <property type="entry name" value="AAA_12"/>
    <property type="match status" value="1"/>
</dbReference>
<comment type="similarity">
    <text evidence="1">Belongs to the DNA2/NAM7 helicase family.</text>
</comment>
<evidence type="ECO:0000313" key="10">
    <source>
        <dbReference type="EMBL" id="EFJ30062.1"/>
    </source>
</evidence>
<evidence type="ECO:0000256" key="2">
    <source>
        <dbReference type="ARBA" id="ARBA00022741"/>
    </source>
</evidence>
<keyword evidence="11" id="KW-1185">Reference proteome</keyword>
<dbReference type="InterPro" id="IPR048761">
    <property type="entry name" value="SMUBP-2_HCS1_1B"/>
</dbReference>
<evidence type="ECO:0000256" key="3">
    <source>
        <dbReference type="ARBA" id="ARBA00022801"/>
    </source>
</evidence>
<protein>
    <recommendedName>
        <fullName evidence="12">Helicase ATP-binding domain-containing protein</fullName>
    </recommendedName>
</protein>
<dbReference type="GO" id="GO:0005524">
    <property type="term" value="F:ATP binding"/>
    <property type="evidence" value="ECO:0007669"/>
    <property type="project" value="UniProtKB-KW"/>
</dbReference>
<dbReference type="HOGENOM" id="CLU_001666_8_1_1"/>
<dbReference type="GO" id="GO:0016787">
    <property type="term" value="F:hydrolase activity"/>
    <property type="evidence" value="ECO:0007669"/>
    <property type="project" value="UniProtKB-KW"/>
</dbReference>
<evidence type="ECO:0008006" key="12">
    <source>
        <dbReference type="Google" id="ProtNLM"/>
    </source>
</evidence>
<proteinExistence type="inferred from homology"/>
<evidence type="ECO:0000259" key="8">
    <source>
        <dbReference type="Pfam" id="PF13087"/>
    </source>
</evidence>
<gene>
    <name evidence="10" type="ORF">SELMODRAFT_90782</name>
</gene>
<dbReference type="eggNOG" id="KOG1803">
    <property type="taxonomic scope" value="Eukaryota"/>
</dbReference>
<dbReference type="InterPro" id="IPR050534">
    <property type="entry name" value="Coronavir_polyprotein_1ab"/>
</dbReference>
<sequence>MAAEIAEAERARDLAGVEERVGVGEELVRLVQPFLDRVELPEGLEDECQRARNHYPTLYDHFQRELKNSLVDLQEKGSVEEWQETDSWKLFKKRSKSGQHRSSARIKVAKKSFNGLTEEVVAGIQSKVDAFVDRYLELLSVERQAELAATQQALDGSSKKKLSSGCGDEEDHDEEEKSSSSSSSPSILHEECGALCDLVAVSSFKGLGGTEVVSFRSKNSQNRLPPTSLSPGDMVCVRVSNRQGIPATECLRGSVYKLCEDGQFIEVALPGGGRALMKLSGRSIRIDKIFDLANATTYERNCEALKQLKKVAVSKDNPAAAIAAVLFGQGEEIEKLARGKDQLEDTHSLLASTLSGASFDKSQRRAIQLGLDKSRPVAVIQGPPGTGKTNVVTEIIIQAVARGDKVLATAPTNAAVDNLVDRLSDTSLRVVRVGNPVRMSPSVVSKSLTHIVSSELVDFKRSIASDKAALRRASMRCQDGKIKAEIDKNLRRLDKSVKKKEEEIPVGVLAAAQVVLCTSIGAGDPLLRKTGLFDLAVVDEAGQAMEPSCWIGILRSSRVVLAGDACQLAPTVFSAEAVDGGLATSLMERASTSLGHSAVMNTMLQVQYRMNEAIASWASSEMYGGLVKTAPSVAKQVLSDSPQVKETWRTRAAMLLLDTRKAFGSLAMGCEECMDYLGTGSFYNDGEADIVVEHVKALIHSGVPASSIAVQSPYLAQVHLLRARLDEESLGDIVQTESIDSFQGREADAVVISMVRSNELGVVGFLADKRRINVAVTRSRKHVAIVCDSSTVGSNPFLRRLLQHIRAHGIVVVREQEEQRSYSSSTQ</sequence>
<dbReference type="EMBL" id="GL377576">
    <property type="protein sequence ID" value="EFJ30062.1"/>
    <property type="molecule type" value="Genomic_DNA"/>
</dbReference>
<dbReference type="GO" id="GO:0003723">
    <property type="term" value="F:RNA binding"/>
    <property type="evidence" value="ECO:0007669"/>
    <property type="project" value="InterPro"/>
</dbReference>
<reference evidence="10 11" key="1">
    <citation type="journal article" date="2011" name="Science">
        <title>The Selaginella genome identifies genetic changes associated with the evolution of vascular plants.</title>
        <authorList>
            <person name="Banks J.A."/>
            <person name="Nishiyama T."/>
            <person name="Hasebe M."/>
            <person name="Bowman J.L."/>
            <person name="Gribskov M."/>
            <person name="dePamphilis C."/>
            <person name="Albert V.A."/>
            <person name="Aono N."/>
            <person name="Aoyama T."/>
            <person name="Ambrose B.A."/>
            <person name="Ashton N.W."/>
            <person name="Axtell M.J."/>
            <person name="Barker E."/>
            <person name="Barker M.S."/>
            <person name="Bennetzen J.L."/>
            <person name="Bonawitz N.D."/>
            <person name="Chapple C."/>
            <person name="Cheng C."/>
            <person name="Correa L.G."/>
            <person name="Dacre M."/>
            <person name="DeBarry J."/>
            <person name="Dreyer I."/>
            <person name="Elias M."/>
            <person name="Engstrom E.M."/>
            <person name="Estelle M."/>
            <person name="Feng L."/>
            <person name="Finet C."/>
            <person name="Floyd S.K."/>
            <person name="Frommer W.B."/>
            <person name="Fujita T."/>
            <person name="Gramzow L."/>
            <person name="Gutensohn M."/>
            <person name="Harholt J."/>
            <person name="Hattori M."/>
            <person name="Heyl A."/>
            <person name="Hirai T."/>
            <person name="Hiwatashi Y."/>
            <person name="Ishikawa M."/>
            <person name="Iwata M."/>
            <person name="Karol K.G."/>
            <person name="Koehler B."/>
            <person name="Kolukisaoglu U."/>
            <person name="Kubo M."/>
            <person name="Kurata T."/>
            <person name="Lalonde S."/>
            <person name="Li K."/>
            <person name="Li Y."/>
            <person name="Litt A."/>
            <person name="Lyons E."/>
            <person name="Manning G."/>
            <person name="Maruyama T."/>
            <person name="Michael T.P."/>
            <person name="Mikami K."/>
            <person name="Miyazaki S."/>
            <person name="Morinaga S."/>
            <person name="Murata T."/>
            <person name="Mueller-Roeber B."/>
            <person name="Nelson D.R."/>
            <person name="Obara M."/>
            <person name="Oguri Y."/>
            <person name="Olmstead R.G."/>
            <person name="Onodera N."/>
            <person name="Petersen B.L."/>
            <person name="Pils B."/>
            <person name="Prigge M."/>
            <person name="Rensing S.A."/>
            <person name="Riano-Pachon D.M."/>
            <person name="Roberts A.W."/>
            <person name="Sato Y."/>
            <person name="Scheller H.V."/>
            <person name="Schulz B."/>
            <person name="Schulz C."/>
            <person name="Shakirov E.V."/>
            <person name="Shibagaki N."/>
            <person name="Shinohara N."/>
            <person name="Shippen D.E."/>
            <person name="Soerensen I."/>
            <person name="Sotooka R."/>
            <person name="Sugimoto N."/>
            <person name="Sugita M."/>
            <person name="Sumikawa N."/>
            <person name="Tanurdzic M."/>
            <person name="Theissen G."/>
            <person name="Ulvskov P."/>
            <person name="Wakazuki S."/>
            <person name="Weng J.K."/>
            <person name="Willats W.W."/>
            <person name="Wipf D."/>
            <person name="Wolf P.G."/>
            <person name="Yang L."/>
            <person name="Zimmer A.D."/>
            <person name="Zhu Q."/>
            <person name="Mitros T."/>
            <person name="Hellsten U."/>
            <person name="Loque D."/>
            <person name="Otillar R."/>
            <person name="Salamov A."/>
            <person name="Schmutz J."/>
            <person name="Shapiro H."/>
            <person name="Lindquist E."/>
            <person name="Lucas S."/>
            <person name="Rokhsar D."/>
            <person name="Grigoriev I.V."/>
        </authorList>
    </citation>
    <scope>NUCLEOTIDE SEQUENCE [LARGE SCALE GENOMIC DNA]</scope>
</reference>
<dbReference type="PANTHER" id="PTHR43788:SF3">
    <property type="entry name" value="P-LOOP CONTAINING NUCLEOSIDE TRIPHOSPHATE HYDROLASES SUPERFAMILY PROTEIN"/>
    <property type="match status" value="1"/>
</dbReference>
<feature type="compositionally biased region" description="Acidic residues" evidence="6">
    <location>
        <begin position="167"/>
        <end position="176"/>
    </location>
</feature>
<dbReference type="Gene3D" id="2.40.30.270">
    <property type="match status" value="1"/>
</dbReference>
<dbReference type="Pfam" id="PF13086">
    <property type="entry name" value="AAA_11"/>
    <property type="match status" value="1"/>
</dbReference>
<dbReference type="OrthoDB" id="6513042at2759"/>
<evidence type="ECO:0000259" key="7">
    <source>
        <dbReference type="Pfam" id="PF13086"/>
    </source>
</evidence>
<dbReference type="GO" id="GO:0043139">
    <property type="term" value="F:5'-3' DNA helicase activity"/>
    <property type="evidence" value="ECO:0000318"/>
    <property type="project" value="GO_Central"/>
</dbReference>
<feature type="domain" description="DNA2/NAM7 helicase-like C-terminal" evidence="8">
    <location>
        <begin position="583"/>
        <end position="789"/>
    </location>
</feature>
<keyword evidence="2" id="KW-0547">Nucleotide-binding</keyword>
<dbReference type="SUPFAM" id="SSF52540">
    <property type="entry name" value="P-loop containing nucleoside triphosphate hydrolases"/>
    <property type="match status" value="1"/>
</dbReference>
<dbReference type="STRING" id="88036.D8RC42"/>
<keyword evidence="4" id="KW-0347">Helicase</keyword>
<evidence type="ECO:0000256" key="6">
    <source>
        <dbReference type="SAM" id="MobiDB-lite"/>
    </source>
</evidence>
<dbReference type="InterPro" id="IPR041677">
    <property type="entry name" value="DNA2/NAM7_AAA_11"/>
</dbReference>
<evidence type="ECO:0000256" key="1">
    <source>
        <dbReference type="ARBA" id="ARBA00007913"/>
    </source>
</evidence>
<dbReference type="Gramene" id="EFJ30062">
    <property type="protein sequence ID" value="EFJ30062"/>
    <property type="gene ID" value="SELMODRAFT_90782"/>
</dbReference>
<dbReference type="Gene3D" id="3.40.50.300">
    <property type="entry name" value="P-loop containing nucleotide triphosphate hydrolases"/>
    <property type="match status" value="2"/>
</dbReference>
<dbReference type="PANTHER" id="PTHR43788">
    <property type="entry name" value="DNA2/NAM7 HELICASE FAMILY MEMBER"/>
    <property type="match status" value="1"/>
</dbReference>
<dbReference type="AlphaFoldDB" id="D8RC42"/>
<dbReference type="FunCoup" id="D8RC42">
    <property type="interactions" value="520"/>
</dbReference>
<evidence type="ECO:0000256" key="5">
    <source>
        <dbReference type="ARBA" id="ARBA00022840"/>
    </source>
</evidence>
<dbReference type="InterPro" id="IPR027417">
    <property type="entry name" value="P-loop_NTPase"/>
</dbReference>
<dbReference type="InterPro" id="IPR047187">
    <property type="entry name" value="SF1_C_Upf1"/>
</dbReference>
<dbReference type="Proteomes" id="UP000001514">
    <property type="component" value="Unassembled WGS sequence"/>
</dbReference>
<evidence type="ECO:0000259" key="9">
    <source>
        <dbReference type="Pfam" id="PF21138"/>
    </source>
</evidence>
<dbReference type="Pfam" id="PF21138">
    <property type="entry name" value="SMUBP-2_HCS1_1B"/>
    <property type="match status" value="1"/>
</dbReference>
<accession>D8RC42</accession>
<keyword evidence="3" id="KW-0378">Hydrolase</keyword>
<organism evidence="11">
    <name type="scientific">Selaginella moellendorffii</name>
    <name type="common">Spikemoss</name>
    <dbReference type="NCBI Taxonomy" id="88036"/>
    <lineage>
        <taxon>Eukaryota</taxon>
        <taxon>Viridiplantae</taxon>
        <taxon>Streptophyta</taxon>
        <taxon>Embryophyta</taxon>
        <taxon>Tracheophyta</taxon>
        <taxon>Lycopodiopsida</taxon>
        <taxon>Selaginellales</taxon>
        <taxon>Selaginellaceae</taxon>
        <taxon>Selaginella</taxon>
    </lineage>
</organism>
<dbReference type="KEGG" id="smo:SELMODRAFT_90782"/>
<dbReference type="InterPro" id="IPR041679">
    <property type="entry name" value="DNA2/NAM7-like_C"/>
</dbReference>
<keyword evidence="5" id="KW-0067">ATP-binding</keyword>
<feature type="domain" description="DNA2/NAM7 helicase helicase" evidence="7">
    <location>
        <begin position="359"/>
        <end position="574"/>
    </location>
</feature>
<feature type="domain" description="Helicase SMUBP-2/HCS1 1B" evidence="9">
    <location>
        <begin position="174"/>
        <end position="269"/>
    </location>
</feature>
<dbReference type="InParanoid" id="D8RC42"/>